<dbReference type="SUPFAM" id="SSF48208">
    <property type="entry name" value="Six-hairpin glycosidases"/>
    <property type="match status" value="1"/>
</dbReference>
<evidence type="ECO:0000256" key="11">
    <source>
        <dbReference type="ARBA" id="ARBA00038888"/>
    </source>
</evidence>
<keyword evidence="10 12" id="KW-0326">Glycosidase</keyword>
<feature type="signal peptide" evidence="14">
    <location>
        <begin position="1"/>
        <end position="22"/>
    </location>
</feature>
<dbReference type="GO" id="GO:0004435">
    <property type="term" value="F:phosphatidylinositol-4,5-bisphosphate phospholipase C activity"/>
    <property type="evidence" value="ECO:0007669"/>
    <property type="project" value="InterPro"/>
</dbReference>
<dbReference type="GO" id="GO:0006629">
    <property type="term" value="P:lipid metabolic process"/>
    <property type="evidence" value="ECO:0007669"/>
    <property type="project" value="InterPro"/>
</dbReference>
<comment type="pathway">
    <text evidence="13">Glycan metabolism; N-glycan degradation.</text>
</comment>
<dbReference type="PROSITE" id="PS50008">
    <property type="entry name" value="PIPLC_Y_DOMAIN"/>
    <property type="match status" value="1"/>
</dbReference>
<dbReference type="STRING" id="13370.A0A448YU38"/>
<keyword evidence="14" id="KW-0732">Signal</keyword>
<evidence type="ECO:0000256" key="8">
    <source>
        <dbReference type="ARBA" id="ARBA00023136"/>
    </source>
</evidence>
<evidence type="ECO:0000256" key="5">
    <source>
        <dbReference type="ARBA" id="ARBA00022824"/>
    </source>
</evidence>
<feature type="domain" description="PI-PLC Y-box" evidence="15">
    <location>
        <begin position="404"/>
        <end position="445"/>
    </location>
</feature>
<dbReference type="InterPro" id="IPR031335">
    <property type="entry name" value="Glyco_hydro_63_C"/>
</dbReference>
<comment type="subcellular location">
    <subcellularLocation>
        <location evidence="1 12">Endoplasmic reticulum membrane</location>
        <topology evidence="1 12">Single-pass type II membrane protein</topology>
    </subcellularLocation>
</comment>
<keyword evidence="7" id="KW-1133">Transmembrane helix</keyword>
<comment type="similarity">
    <text evidence="2 12">Belongs to the glycosyl hydrolase 63 family.</text>
</comment>
<organism evidence="16 17">
    <name type="scientific">Brettanomyces naardenensis</name>
    <name type="common">Yeast</name>
    <dbReference type="NCBI Taxonomy" id="13370"/>
    <lineage>
        <taxon>Eukaryota</taxon>
        <taxon>Fungi</taxon>
        <taxon>Dikarya</taxon>
        <taxon>Ascomycota</taxon>
        <taxon>Saccharomycotina</taxon>
        <taxon>Pichiomycetes</taxon>
        <taxon>Pichiales</taxon>
        <taxon>Pichiaceae</taxon>
        <taxon>Brettanomyces</taxon>
    </lineage>
</organism>
<dbReference type="FunCoup" id="A0A448YU38">
    <property type="interactions" value="602"/>
</dbReference>
<dbReference type="Pfam" id="PF16923">
    <property type="entry name" value="Glyco_hydro_63N"/>
    <property type="match status" value="1"/>
</dbReference>
<keyword evidence="5 12" id="KW-0256">Endoplasmic reticulum</keyword>
<evidence type="ECO:0000313" key="16">
    <source>
        <dbReference type="EMBL" id="VEU24430.1"/>
    </source>
</evidence>
<dbReference type="GO" id="GO:0004573">
    <property type="term" value="F:Glc3Man9GlcNAc2 oligosaccharide glucosidase activity"/>
    <property type="evidence" value="ECO:0007669"/>
    <property type="project" value="UniProtKB-UniRule"/>
</dbReference>
<dbReference type="GO" id="GO:0006487">
    <property type="term" value="P:protein N-linked glycosylation"/>
    <property type="evidence" value="ECO:0007669"/>
    <property type="project" value="UniProtKB-UniRule"/>
</dbReference>
<evidence type="ECO:0000259" key="15">
    <source>
        <dbReference type="PROSITE" id="PS50008"/>
    </source>
</evidence>
<evidence type="ECO:0000313" key="17">
    <source>
        <dbReference type="Proteomes" id="UP000290900"/>
    </source>
</evidence>
<evidence type="ECO:0000256" key="7">
    <source>
        <dbReference type="ARBA" id="ARBA00022989"/>
    </source>
</evidence>
<comment type="catalytic activity">
    <reaction evidence="12">
        <text>N(4)-(alpha-D-Glc-(1-&gt;2)-alpha-D-Glc-(1-&gt;3)-alpha-D-Glc-(1-&gt;3)-alpha-D-Man-(1-&gt;2)-alpha-D-Man-(1-&gt;2)-alpha-D-Man-(1-&gt;3)-[alpha-D-Man-(1-&gt;2)-alpha-D-Man-(1-&gt;3)-[alpha-D-Man-(1-&gt;2)-alpha-D-Man-(1-&gt;6)]-alpha-D-Man-(1-&gt;6)]-beta-D-Man-(1-&gt;4)-beta-D-GlcNAc-(1-&gt;4)-beta-D-GlcNAc)-L-asparaginyl-[protein] + H2O = N(4)-(alpha-D-Glc-(1-&gt;3)-alpha-D-Glc-(1-&gt;3)-alpha-D-Man-(1-&gt;2)-alpha-D-Man-(1-&gt;2)-alpha-D-Man-(1-&gt;3)-[alpha-D-Man-(1-&gt;2)-alpha-D-Man-(1-&gt;3)-[alpha-D-Man-(1-&gt;2)-alpha-D-Man-(1-&gt;6)]-alpha-D-Man-(1-&gt;6)]-beta-D-Man-(1-&gt;4)-beta-D-GlcNAc-(1-&gt;4)-beta-D-GlcNAc)-L-asparaginyl-[protein] + beta-D-glucose</text>
        <dbReference type="Rhea" id="RHEA:55988"/>
        <dbReference type="Rhea" id="RHEA-COMP:12806"/>
        <dbReference type="Rhea" id="RHEA-COMP:14355"/>
        <dbReference type="ChEBI" id="CHEBI:15377"/>
        <dbReference type="ChEBI" id="CHEBI:15903"/>
        <dbReference type="ChEBI" id="CHEBI:59082"/>
        <dbReference type="ChEBI" id="CHEBI:132537"/>
        <dbReference type="EC" id="3.2.1.106"/>
    </reaction>
</comment>
<dbReference type="Proteomes" id="UP000290900">
    <property type="component" value="Unassembled WGS sequence"/>
</dbReference>
<reference evidence="16 17" key="1">
    <citation type="submission" date="2018-12" db="EMBL/GenBank/DDBJ databases">
        <authorList>
            <person name="Tiukova I."/>
            <person name="Dainat J."/>
        </authorList>
    </citation>
    <scope>NUCLEOTIDE SEQUENCE [LARGE SCALE GENOMIC DNA]</scope>
</reference>
<feature type="chain" id="PRO_5019203921" description="Mannosyl-oligosaccharide glucosidase" evidence="14">
    <location>
        <begin position="23"/>
        <end position="807"/>
    </location>
</feature>
<evidence type="ECO:0000256" key="6">
    <source>
        <dbReference type="ARBA" id="ARBA00022968"/>
    </source>
</evidence>
<evidence type="ECO:0000256" key="13">
    <source>
        <dbReference type="RuleBase" id="RU369107"/>
    </source>
</evidence>
<dbReference type="OrthoDB" id="410058at2759"/>
<dbReference type="GO" id="GO:0009311">
    <property type="term" value="P:oligosaccharide metabolic process"/>
    <property type="evidence" value="ECO:0007669"/>
    <property type="project" value="UniProtKB-UniRule"/>
</dbReference>
<dbReference type="EMBL" id="CAACVR010000076">
    <property type="protein sequence ID" value="VEU24430.1"/>
    <property type="molecule type" value="Genomic_DNA"/>
</dbReference>
<comment type="function">
    <text evidence="12">Cleaves the distal alpha 1,2-linked glucose residue from the Glc(3)Man(9)GlcNAc(2) oligosaccharide precursor.</text>
</comment>
<sequence>MLKISGWIWYLALLGLISTAWTIKYEAMDETDPDLDDRFEKANEKSLLWGPYRPNLYLGIRSRLPESLIAGLVWFRADDYSSVGDARHQCDSRDDMETFGWMDYDPRAGGSESIEDTKMGLSLKADFVKTGGGENWGLRVQGTAKDKNAITSLVFYAGTEGKDNALIIRSEKDTPELVHGHEVSFFGYSESLGGPFLLNVTEGRKSRHPKHGVLKDKALDPSKTHHVSLIVPDDNLWKAKDIFFVLLKENMNSIHDVEELKTIPPQEILQLKNPGLNDGNLHLVQKTFKGNFEIVVTFNMMETDDQITVDNFSSRKDSALKRLREKFNRKFQLERPFNKGKYITFAKEILSQLMGGIGYFYGDQLVDRLTNLDEVNTQLDGKPEGPHNLFSCVPSRTFFPRGFYWDEGFQLMPILQYDSDLALDIIKSWFSLIDGSGWIAREQILGEEARSGVPDEFVVQNPNIANPPTMMMIFSQLLHLANHREQFVPTDDFADKFTLNWDGGDGDDTLGDVHLTNPDVLNSYAADIYPKLQLHYEWFRSTQRGDTLGRRCKNLEEIYRWKGRDEDHCLPSGLDDYPRCSADTAELDVDLLSWMGVMTRSMAAIAKLLDETEDAELYSQRLGDIKANLEDLHWSSENQTYCDVTVNDDEEDIFECHLGYVSLMPFVHRLISPDSPHLIHILNDIRNPEKLWTDYGIRSLSKQDEYFHEGEDYWRGHIWVNMNYLILDALYYYGKRPNSTPEVKSLTNEIYTKLRENVVENVYREYRRTGYAWEQYNEETGEGQRTKNFLGWTSLVVLMMKMPESLV</sequence>
<dbReference type="Gene3D" id="1.50.10.10">
    <property type="match status" value="1"/>
</dbReference>
<evidence type="ECO:0000256" key="2">
    <source>
        <dbReference type="ARBA" id="ARBA00010833"/>
    </source>
</evidence>
<evidence type="ECO:0000256" key="1">
    <source>
        <dbReference type="ARBA" id="ARBA00004648"/>
    </source>
</evidence>
<dbReference type="EC" id="3.2.1.106" evidence="11 12"/>
<protein>
    <recommendedName>
        <fullName evidence="11 12">Mannosyl-oligosaccharide glucosidase</fullName>
        <ecNumber evidence="11 12">3.2.1.106</ecNumber>
    </recommendedName>
    <alternativeName>
        <fullName evidence="13">Glucosidase I</fullName>
    </alternativeName>
</protein>
<dbReference type="InterPro" id="IPR038518">
    <property type="entry name" value="Glyco_hydro_63N_sf"/>
</dbReference>
<dbReference type="GO" id="GO:0035556">
    <property type="term" value="P:intracellular signal transduction"/>
    <property type="evidence" value="ECO:0007669"/>
    <property type="project" value="InterPro"/>
</dbReference>
<dbReference type="AlphaFoldDB" id="A0A448YU38"/>
<keyword evidence="3" id="KW-0812">Transmembrane</keyword>
<dbReference type="InterPro" id="IPR008928">
    <property type="entry name" value="6-hairpin_glycosidase_sf"/>
</dbReference>
<dbReference type="InterPro" id="IPR001711">
    <property type="entry name" value="PLipase_C_Pinositol-sp_Y"/>
</dbReference>
<proteinExistence type="inferred from homology"/>
<dbReference type="InterPro" id="IPR031631">
    <property type="entry name" value="Glyco_hydro_63N"/>
</dbReference>
<evidence type="ECO:0000256" key="9">
    <source>
        <dbReference type="ARBA" id="ARBA00023180"/>
    </source>
</evidence>
<keyword evidence="4 12" id="KW-0378">Hydrolase</keyword>
<evidence type="ECO:0000256" key="4">
    <source>
        <dbReference type="ARBA" id="ARBA00022801"/>
    </source>
</evidence>
<accession>A0A448YU38</accession>
<evidence type="ECO:0000256" key="12">
    <source>
        <dbReference type="RuleBase" id="RU368089"/>
    </source>
</evidence>
<name>A0A448YU38_BRENA</name>
<dbReference type="PANTHER" id="PTHR10412">
    <property type="entry name" value="MANNOSYL-OLIGOSACCHARIDE GLUCOSIDASE"/>
    <property type="match status" value="1"/>
</dbReference>
<keyword evidence="6" id="KW-0735">Signal-anchor</keyword>
<evidence type="ECO:0000256" key="3">
    <source>
        <dbReference type="ARBA" id="ARBA00022692"/>
    </source>
</evidence>
<dbReference type="InterPro" id="IPR004888">
    <property type="entry name" value="Glycoside_hydrolase_63"/>
</dbReference>
<dbReference type="InterPro" id="IPR012341">
    <property type="entry name" value="6hp_glycosidase-like_sf"/>
</dbReference>
<gene>
    <name evidence="16" type="ORF">BRENAR_LOCUS5158</name>
</gene>
<dbReference type="Gene3D" id="2.70.98.110">
    <property type="entry name" value="Glycosyl hydrolase family 63, N-terminal domain"/>
    <property type="match status" value="1"/>
</dbReference>
<keyword evidence="17" id="KW-1185">Reference proteome</keyword>
<keyword evidence="9 13" id="KW-0325">Glycoprotein</keyword>
<evidence type="ECO:0000256" key="14">
    <source>
        <dbReference type="SAM" id="SignalP"/>
    </source>
</evidence>
<evidence type="ECO:0000256" key="10">
    <source>
        <dbReference type="ARBA" id="ARBA00023295"/>
    </source>
</evidence>
<dbReference type="Pfam" id="PF03200">
    <property type="entry name" value="Glyco_hydro_63"/>
    <property type="match status" value="1"/>
</dbReference>
<dbReference type="InParanoid" id="A0A448YU38"/>
<dbReference type="PANTHER" id="PTHR10412:SF11">
    <property type="entry name" value="MANNOSYL-OLIGOSACCHARIDE GLUCOSIDASE"/>
    <property type="match status" value="1"/>
</dbReference>
<dbReference type="GO" id="GO:0005789">
    <property type="term" value="C:endoplasmic reticulum membrane"/>
    <property type="evidence" value="ECO:0007669"/>
    <property type="project" value="UniProtKB-SubCell"/>
</dbReference>
<keyword evidence="8" id="KW-0472">Membrane</keyword>